<feature type="transmembrane region" description="Helical" evidence="1">
    <location>
        <begin position="12"/>
        <end position="32"/>
    </location>
</feature>
<name>A0A1G1XZ10_9BACT</name>
<keyword evidence="1" id="KW-0472">Membrane</keyword>
<proteinExistence type="predicted"/>
<evidence type="ECO:0000313" key="3">
    <source>
        <dbReference type="Proteomes" id="UP000178930"/>
    </source>
</evidence>
<protein>
    <submittedName>
        <fullName evidence="2">Uncharacterized protein</fullName>
    </submittedName>
</protein>
<keyword evidence="1" id="KW-1133">Transmembrane helix</keyword>
<accession>A0A1G1XZ10</accession>
<gene>
    <name evidence="2" type="ORF">A2729_00290</name>
</gene>
<reference evidence="2 3" key="1">
    <citation type="journal article" date="2016" name="Nat. Commun.">
        <title>Thousands of microbial genomes shed light on interconnected biogeochemical processes in an aquifer system.</title>
        <authorList>
            <person name="Anantharaman K."/>
            <person name="Brown C.T."/>
            <person name="Hug L.A."/>
            <person name="Sharon I."/>
            <person name="Castelle C.J."/>
            <person name="Probst A.J."/>
            <person name="Thomas B.C."/>
            <person name="Singh A."/>
            <person name="Wilkins M.J."/>
            <person name="Karaoz U."/>
            <person name="Brodie E.L."/>
            <person name="Williams K.H."/>
            <person name="Hubbard S.S."/>
            <person name="Banfield J.F."/>
        </authorList>
    </citation>
    <scope>NUCLEOTIDE SEQUENCE [LARGE SCALE GENOMIC DNA]</scope>
</reference>
<dbReference type="Proteomes" id="UP000178930">
    <property type="component" value="Unassembled WGS sequence"/>
</dbReference>
<organism evidence="2 3">
    <name type="scientific">Candidatus Buchananbacteria bacterium RIFCSPHIGHO2_01_FULL_39_14</name>
    <dbReference type="NCBI Taxonomy" id="1797532"/>
    <lineage>
        <taxon>Bacteria</taxon>
        <taxon>Candidatus Buchananiibacteriota</taxon>
    </lineage>
</organism>
<dbReference type="AlphaFoldDB" id="A0A1G1XZ10"/>
<sequence>MKSLLPWSNKKSAITGFFAVFILISVVFVSWFGMNLIMTADHQHQMPGCPLMADSSSICQFNLFNQLKSWQELFLAIVVKTNIILLFFVFSLTFALIIKKFSQAPPLNYCLHWYHLKRKKEFFNYLTSEFSAGILHSKIYA</sequence>
<evidence type="ECO:0000256" key="1">
    <source>
        <dbReference type="SAM" id="Phobius"/>
    </source>
</evidence>
<dbReference type="STRING" id="1797532.A2729_00290"/>
<feature type="transmembrane region" description="Helical" evidence="1">
    <location>
        <begin position="73"/>
        <end position="98"/>
    </location>
</feature>
<keyword evidence="1" id="KW-0812">Transmembrane</keyword>
<dbReference type="EMBL" id="MHIB01000003">
    <property type="protein sequence ID" value="OGY45268.1"/>
    <property type="molecule type" value="Genomic_DNA"/>
</dbReference>
<evidence type="ECO:0000313" key="2">
    <source>
        <dbReference type="EMBL" id="OGY45268.1"/>
    </source>
</evidence>
<comment type="caution">
    <text evidence="2">The sequence shown here is derived from an EMBL/GenBank/DDBJ whole genome shotgun (WGS) entry which is preliminary data.</text>
</comment>